<dbReference type="Proteomes" id="UP000712157">
    <property type="component" value="Unassembled WGS sequence"/>
</dbReference>
<organism evidence="5 6">
    <name type="scientific">Diplocloster agilis</name>
    <dbReference type="NCBI Taxonomy" id="2850323"/>
    <lineage>
        <taxon>Bacteria</taxon>
        <taxon>Bacillati</taxon>
        <taxon>Bacillota</taxon>
        <taxon>Clostridia</taxon>
        <taxon>Lachnospirales</taxon>
        <taxon>Lachnospiraceae</taxon>
        <taxon>Diplocloster</taxon>
    </lineage>
</organism>
<keyword evidence="2" id="KW-0238">DNA-binding</keyword>
<dbReference type="PROSITE" id="PS50932">
    <property type="entry name" value="HTH_LACI_2"/>
    <property type="match status" value="1"/>
</dbReference>
<keyword evidence="1" id="KW-0805">Transcription regulation</keyword>
<accession>A0A949ND37</accession>
<dbReference type="InterPro" id="IPR000843">
    <property type="entry name" value="HTH_LacI"/>
</dbReference>
<keyword evidence="3" id="KW-0804">Transcription</keyword>
<dbReference type="PANTHER" id="PTHR30146:SF109">
    <property type="entry name" value="HTH-TYPE TRANSCRIPTIONAL REGULATOR GALS"/>
    <property type="match status" value="1"/>
</dbReference>
<dbReference type="SUPFAM" id="SSF47413">
    <property type="entry name" value="lambda repressor-like DNA-binding domains"/>
    <property type="match status" value="1"/>
</dbReference>
<evidence type="ECO:0000313" key="6">
    <source>
        <dbReference type="Proteomes" id="UP000712157"/>
    </source>
</evidence>
<protein>
    <submittedName>
        <fullName evidence="5">LacI family transcriptional regulator</fullName>
    </submittedName>
</protein>
<evidence type="ECO:0000313" key="5">
    <source>
        <dbReference type="EMBL" id="MBU9739412.1"/>
    </source>
</evidence>
<proteinExistence type="predicted"/>
<evidence type="ECO:0000259" key="4">
    <source>
        <dbReference type="PROSITE" id="PS50932"/>
    </source>
</evidence>
<dbReference type="PANTHER" id="PTHR30146">
    <property type="entry name" value="LACI-RELATED TRANSCRIPTIONAL REPRESSOR"/>
    <property type="match status" value="1"/>
</dbReference>
<dbReference type="RefSeq" id="WP_158344147.1">
    <property type="nucleotide sequence ID" value="NZ_JAHQCW010000058.1"/>
</dbReference>
<keyword evidence="6" id="KW-1185">Reference proteome</keyword>
<dbReference type="EMBL" id="JAHQCW010000058">
    <property type="protein sequence ID" value="MBU9739412.1"/>
    <property type="molecule type" value="Genomic_DNA"/>
</dbReference>
<dbReference type="InterPro" id="IPR010982">
    <property type="entry name" value="Lambda_DNA-bd_dom_sf"/>
</dbReference>
<evidence type="ECO:0000256" key="3">
    <source>
        <dbReference type="ARBA" id="ARBA00023163"/>
    </source>
</evidence>
<dbReference type="CDD" id="cd06267">
    <property type="entry name" value="PBP1_LacI_sugar_binding-like"/>
    <property type="match status" value="1"/>
</dbReference>
<dbReference type="GO" id="GO:0000976">
    <property type="term" value="F:transcription cis-regulatory region binding"/>
    <property type="evidence" value="ECO:0007669"/>
    <property type="project" value="TreeGrafter"/>
</dbReference>
<dbReference type="Gene3D" id="3.40.50.2300">
    <property type="match status" value="2"/>
</dbReference>
<dbReference type="InterPro" id="IPR028082">
    <property type="entry name" value="Peripla_BP_I"/>
</dbReference>
<name>A0A949ND37_9FIRM</name>
<dbReference type="SUPFAM" id="SSF53822">
    <property type="entry name" value="Periplasmic binding protein-like I"/>
    <property type="match status" value="1"/>
</dbReference>
<evidence type="ECO:0000256" key="2">
    <source>
        <dbReference type="ARBA" id="ARBA00023125"/>
    </source>
</evidence>
<dbReference type="Pfam" id="PF13377">
    <property type="entry name" value="Peripla_BP_3"/>
    <property type="match status" value="1"/>
</dbReference>
<comment type="caution">
    <text evidence="5">The sequence shown here is derived from an EMBL/GenBank/DDBJ whole genome shotgun (WGS) entry which is preliminary data.</text>
</comment>
<dbReference type="Gene3D" id="1.10.260.40">
    <property type="entry name" value="lambda repressor-like DNA-binding domains"/>
    <property type="match status" value="1"/>
</dbReference>
<sequence length="343" mass="38738">MATIDDVAKKAKVSRMTVSRVINNSGYVKEETRLRINQAIDELKFKPNMIAKSLVTRKSRTVAYVMVNISDTFHNLVNKGFEAVAFENGYTTLMCNAHSASRVTDYINMLQERCIDGVVLHHLNITKKQVQELEESGVHCVLMDNEVDLPGVNCVNTDNMQGARLAVEHLIQKGHTRIGCMHGTLSCPKTDKVAYEDTFQYNIWRQRTKGFQETMKEAGLTDRYRYQGNGLSNLVPWFAKKTMDLILNDPEPPTALYCENDIMALSIINEMQERGMRIPDDMAVVGHDGLDLCRMVHPYLTTVAQPRYLMGKMSAAILIDAIEKNQSNTKVVLPPSFWIGETT</sequence>
<dbReference type="Pfam" id="PF00356">
    <property type="entry name" value="LacI"/>
    <property type="match status" value="1"/>
</dbReference>
<feature type="domain" description="HTH lacI-type" evidence="4">
    <location>
        <begin position="2"/>
        <end position="56"/>
    </location>
</feature>
<evidence type="ECO:0000256" key="1">
    <source>
        <dbReference type="ARBA" id="ARBA00023015"/>
    </source>
</evidence>
<dbReference type="GO" id="GO:0003700">
    <property type="term" value="F:DNA-binding transcription factor activity"/>
    <property type="evidence" value="ECO:0007669"/>
    <property type="project" value="TreeGrafter"/>
</dbReference>
<dbReference type="SMART" id="SM00354">
    <property type="entry name" value="HTH_LACI"/>
    <property type="match status" value="1"/>
</dbReference>
<dbReference type="InterPro" id="IPR046335">
    <property type="entry name" value="LacI/GalR-like_sensor"/>
</dbReference>
<gene>
    <name evidence="5" type="ORF">KTH89_23025</name>
</gene>
<dbReference type="PROSITE" id="PS00356">
    <property type="entry name" value="HTH_LACI_1"/>
    <property type="match status" value="1"/>
</dbReference>
<dbReference type="AlphaFoldDB" id="A0A949ND37"/>
<dbReference type="CDD" id="cd01392">
    <property type="entry name" value="HTH_LacI"/>
    <property type="match status" value="1"/>
</dbReference>
<reference evidence="5" key="1">
    <citation type="submission" date="2021-06" db="EMBL/GenBank/DDBJ databases">
        <title>Description of novel taxa of the family Lachnospiraceae.</title>
        <authorList>
            <person name="Chaplin A.V."/>
            <person name="Sokolova S.R."/>
            <person name="Pikina A.P."/>
            <person name="Korzhanova M."/>
            <person name="Belova V."/>
            <person name="Korostin D."/>
            <person name="Efimov B.A."/>
        </authorList>
    </citation>
    <scope>NUCLEOTIDE SEQUENCE</scope>
    <source>
        <strain evidence="5">ASD5720</strain>
    </source>
</reference>